<protein>
    <submittedName>
        <fullName evidence="1">Uncharacterized protein</fullName>
    </submittedName>
</protein>
<dbReference type="KEGG" id="tsph:KIH39_24095"/>
<organism evidence="1 2">
    <name type="scientific">Telmatocola sphagniphila</name>
    <dbReference type="NCBI Taxonomy" id="1123043"/>
    <lineage>
        <taxon>Bacteria</taxon>
        <taxon>Pseudomonadati</taxon>
        <taxon>Planctomycetota</taxon>
        <taxon>Planctomycetia</taxon>
        <taxon>Gemmatales</taxon>
        <taxon>Gemmataceae</taxon>
    </lineage>
</organism>
<evidence type="ECO:0000313" key="2">
    <source>
        <dbReference type="Proteomes" id="UP000676194"/>
    </source>
</evidence>
<reference evidence="1" key="1">
    <citation type="submission" date="2021-05" db="EMBL/GenBank/DDBJ databases">
        <title>Complete genome sequence of the cellulolytic planctomycete Telmatocola sphagniphila SP2T and characterization of the first cellulase from planctomycetes.</title>
        <authorList>
            <person name="Rakitin A.L."/>
            <person name="Beletsky A.V."/>
            <person name="Naumoff D.G."/>
            <person name="Kulichevskaya I.S."/>
            <person name="Mardanov A.V."/>
            <person name="Ravin N.V."/>
            <person name="Dedysh S.N."/>
        </authorList>
    </citation>
    <scope>NUCLEOTIDE SEQUENCE</scope>
    <source>
        <strain evidence="1">SP2T</strain>
    </source>
</reference>
<keyword evidence="2" id="KW-1185">Reference proteome</keyword>
<dbReference type="RefSeq" id="WP_213496289.1">
    <property type="nucleotide sequence ID" value="NZ_CP074694.1"/>
</dbReference>
<dbReference type="AlphaFoldDB" id="A0A8E6EUY0"/>
<dbReference type="Proteomes" id="UP000676194">
    <property type="component" value="Chromosome"/>
</dbReference>
<dbReference type="EMBL" id="CP074694">
    <property type="protein sequence ID" value="QVL31882.1"/>
    <property type="molecule type" value="Genomic_DNA"/>
</dbReference>
<name>A0A8E6EUY0_9BACT</name>
<sequence length="131" mass="14011">MDLGLLIKIFGESQSWHGPCIAIVAADASVKTPGPDHIMGGGNKVYAPRITSGRVSADAICLLPDQRALLVIQRSRHKQTTGEESLQESLLVLDIGHLVGLEFENTRVLRQLGLAAPLAGERQYTPGSLMG</sequence>
<gene>
    <name evidence="1" type="ORF">KIH39_24095</name>
</gene>
<evidence type="ECO:0000313" key="1">
    <source>
        <dbReference type="EMBL" id="QVL31882.1"/>
    </source>
</evidence>
<proteinExistence type="predicted"/>
<accession>A0A8E6EUY0</accession>